<feature type="domain" description="PPM-type phosphatase" evidence="1">
    <location>
        <begin position="14"/>
        <end position="236"/>
    </location>
</feature>
<reference evidence="3" key="1">
    <citation type="submission" date="2018-05" db="EMBL/GenBank/DDBJ databases">
        <authorList>
            <person name="Du Z."/>
            <person name="Wang X."/>
        </authorList>
    </citation>
    <scope>NUCLEOTIDE SEQUENCE [LARGE SCALE GENOMIC DNA]</scope>
    <source>
        <strain evidence="3">CQN31</strain>
    </source>
</reference>
<dbReference type="RefSeq" id="WP_109873433.1">
    <property type="nucleotide sequence ID" value="NZ_QGNA01000007.1"/>
</dbReference>
<keyword evidence="3" id="KW-1185">Reference proteome</keyword>
<protein>
    <submittedName>
        <fullName evidence="2">Protein phosphatase 2C domain-containing protein</fullName>
    </submittedName>
</protein>
<dbReference type="InterPro" id="IPR036457">
    <property type="entry name" value="PPM-type-like_dom_sf"/>
</dbReference>
<dbReference type="AlphaFoldDB" id="A0A317F5N9"/>
<dbReference type="OrthoDB" id="9805674at2"/>
<dbReference type="SUPFAM" id="SSF81606">
    <property type="entry name" value="PP2C-like"/>
    <property type="match status" value="1"/>
</dbReference>
<dbReference type="Pfam" id="PF13672">
    <property type="entry name" value="PP2C_2"/>
    <property type="match status" value="1"/>
</dbReference>
<evidence type="ECO:0000313" key="3">
    <source>
        <dbReference type="Proteomes" id="UP000245765"/>
    </source>
</evidence>
<dbReference type="Proteomes" id="UP000245765">
    <property type="component" value="Unassembled WGS sequence"/>
</dbReference>
<evidence type="ECO:0000313" key="2">
    <source>
        <dbReference type="EMBL" id="PWS34460.1"/>
    </source>
</evidence>
<dbReference type="InterPro" id="IPR001932">
    <property type="entry name" value="PPM-type_phosphatase-like_dom"/>
</dbReference>
<proteinExistence type="predicted"/>
<dbReference type="EMBL" id="QGNA01000007">
    <property type="protein sequence ID" value="PWS34460.1"/>
    <property type="molecule type" value="Genomic_DNA"/>
</dbReference>
<gene>
    <name evidence="2" type="ORF">DFH01_25955</name>
</gene>
<comment type="caution">
    <text evidence="2">The sequence shown here is derived from an EMBL/GenBank/DDBJ whole genome shotgun (WGS) entry which is preliminary data.</text>
</comment>
<organism evidence="2 3">
    <name type="scientific">Falsiroseomonas bella</name>
    <dbReference type="NCBI Taxonomy" id="2184016"/>
    <lineage>
        <taxon>Bacteria</taxon>
        <taxon>Pseudomonadati</taxon>
        <taxon>Pseudomonadota</taxon>
        <taxon>Alphaproteobacteria</taxon>
        <taxon>Acetobacterales</taxon>
        <taxon>Roseomonadaceae</taxon>
        <taxon>Falsiroseomonas</taxon>
    </lineage>
</organism>
<name>A0A317F5N9_9PROT</name>
<sequence>MSQRRWRTAFASVVGTSHIKTGTSCQDAGGCAVIEAADGSEVLVAAVADGAGTATRSEAGAWLAVKHFLEAFGEAARTEPCLGSIDRAFADRWLAAFREAVCRLAEAEGRRVRDYSCTLLGAVIGPSSATYIHIGDGAIVVGTEEPGEYTWVVWPQHGEYANTTHFLTQEDADAVLVFETGPAVDEVALFSDGIERLVLDLSSNTVHSPAFRPIFNWLAGTEPDRSERPSEALVAYLSSDHVNRRTDDDKTIVMATRAIPEAGCG</sequence>
<dbReference type="Gene3D" id="3.60.40.10">
    <property type="entry name" value="PPM-type phosphatase domain"/>
    <property type="match status" value="1"/>
</dbReference>
<evidence type="ECO:0000259" key="1">
    <source>
        <dbReference type="Pfam" id="PF13672"/>
    </source>
</evidence>
<accession>A0A317F5N9</accession>